<evidence type="ECO:0000256" key="15">
    <source>
        <dbReference type="PROSITE-ProRule" id="PRU00289"/>
    </source>
</evidence>
<dbReference type="STRING" id="1128398.Curi_c15450"/>
<dbReference type="GO" id="GO:0051301">
    <property type="term" value="P:cell division"/>
    <property type="evidence" value="ECO:0007669"/>
    <property type="project" value="UniProtKB-KW"/>
</dbReference>
<sequence length="766" mass="84875">MKASKKNKSRLNVVNKEALYVSIVAFSILSIISLYSESTGFVGSLIKEILLSTFGIYGYILPYISTIMTIIFMFNIMDLSKKIIYIFLANISTVIIIHTSFLEKGKLTFIEAMKVSMEFGKQGIGGGLVGCVFSYISVTLFGKIGSYIILSSIVLISILTLTDKSLINIIRKIYSSIKNFIIGAKSIGKELMGTDIPNKMPKIVTHNNDETDSKGLKDYLMKSKDEKVVSSLEVFGDQEEKNENDKRIKILDYSKQESIEDLTENKDILKKNYTEDKKDSSACDSLNKVNIINNTNFYEDYKFPSIDILRKKEGIGNQSEEKEVIKNANKLLETLSNFGIEAKISQVSIGPSITRYEIQPAPGVKVSRIVSLSNDIALSLASSDLRMEAPIPGKSAIGIEVPNKNKVGVNLREIIESKEYEEMDTKIPIALGKDISGKPMVANIEKMPHLLIAGATGSGKSVCINTLIASILYKSKPNEVKLLMIDPKVVELSIYNGIPHLLIPVVTDPKKAANALNWAVQEMTKRYKLFAETGVRDLGSYNNKLEDQLERMPQIVIIIDELADLMMVAASEVEDYICRLAQMARAAGIHLIIATQRPSVDIITGTIKANVPSRISFAVSSQVDSRTILDMSGAEKLLGRGDMLFNPVGESKPIRIQGAFIGDEEVEEIVNFLKEEHEVEYEEDVIEKIESQENISLEGSDELLSKAIEIVIDEGQASISLLQRKLKIGYARAARIVDEMEQRGVVGGHEGSKPRKVLITKEELES</sequence>
<dbReference type="KEGG" id="cad:Curi_c15450"/>
<evidence type="ECO:0000256" key="4">
    <source>
        <dbReference type="ARBA" id="ARBA00022618"/>
    </source>
</evidence>
<evidence type="ECO:0000259" key="17">
    <source>
        <dbReference type="PROSITE" id="PS50901"/>
    </source>
</evidence>
<accession>K0AZ59</accession>
<dbReference type="InterPro" id="IPR003593">
    <property type="entry name" value="AAA+_ATPase"/>
</dbReference>
<comment type="subunit">
    <text evidence="14">Homohexamer. Forms a ring that surrounds DNA.</text>
</comment>
<dbReference type="SUPFAM" id="SSF46785">
    <property type="entry name" value="Winged helix' DNA-binding domain"/>
    <property type="match status" value="1"/>
</dbReference>
<evidence type="ECO:0000313" key="19">
    <source>
        <dbReference type="Proteomes" id="UP000006094"/>
    </source>
</evidence>
<keyword evidence="12" id="KW-0131">Cell cycle</keyword>
<feature type="transmembrane region" description="Helical" evidence="16">
    <location>
        <begin position="56"/>
        <end position="76"/>
    </location>
</feature>
<dbReference type="InterPro" id="IPR041027">
    <property type="entry name" value="FtsK_alpha"/>
</dbReference>
<dbReference type="InterPro" id="IPR018541">
    <property type="entry name" value="Ftsk_gamma"/>
</dbReference>
<dbReference type="eggNOG" id="COG1674">
    <property type="taxonomic scope" value="Bacteria"/>
</dbReference>
<dbReference type="EMBL" id="CP003326">
    <property type="protein sequence ID" value="AFS78554.1"/>
    <property type="molecule type" value="Genomic_DNA"/>
</dbReference>
<dbReference type="Gene3D" id="3.30.980.40">
    <property type="match status" value="1"/>
</dbReference>
<feature type="domain" description="FtsK" evidence="17">
    <location>
        <begin position="437"/>
        <end position="626"/>
    </location>
</feature>
<dbReference type="Gene3D" id="1.10.10.10">
    <property type="entry name" value="Winged helix-like DNA-binding domain superfamily/Winged helix DNA-binding domain"/>
    <property type="match status" value="1"/>
</dbReference>
<keyword evidence="8 15" id="KW-0067">ATP-binding</keyword>
<evidence type="ECO:0000256" key="11">
    <source>
        <dbReference type="ARBA" id="ARBA00023136"/>
    </source>
</evidence>
<evidence type="ECO:0000256" key="14">
    <source>
        <dbReference type="ARBA" id="ARBA00025923"/>
    </source>
</evidence>
<protein>
    <submittedName>
        <fullName evidence="18">DNA translocase FtsK/SpoIIIE familiy</fullName>
    </submittedName>
</protein>
<dbReference type="Pfam" id="PF01580">
    <property type="entry name" value="FtsK_SpoIIIE"/>
    <property type="match status" value="1"/>
</dbReference>
<evidence type="ECO:0000256" key="1">
    <source>
        <dbReference type="ARBA" id="ARBA00004651"/>
    </source>
</evidence>
<comment type="function">
    <text evidence="13">Essential cell division protein that coordinates cell division and chromosome segregation. The N-terminus is involved in assembly of the cell-division machinery. The C-terminus functions as a DNA motor that moves dsDNA in an ATP-dependent manner towards the dif recombination site, which is located within the replication terminus region. Required for activation of the Xer recombinase, allowing activation of chromosome unlinking by recombination.</text>
</comment>
<feature type="transmembrane region" description="Helical" evidence="16">
    <location>
        <begin position="18"/>
        <end position="36"/>
    </location>
</feature>
<dbReference type="GO" id="GO:0007059">
    <property type="term" value="P:chromosome segregation"/>
    <property type="evidence" value="ECO:0007669"/>
    <property type="project" value="UniProtKB-KW"/>
</dbReference>
<keyword evidence="4" id="KW-0132">Cell division</keyword>
<name>K0AZ59_GOTA9</name>
<keyword evidence="3" id="KW-1003">Cell membrane</keyword>
<dbReference type="InterPro" id="IPR027417">
    <property type="entry name" value="P-loop_NTPase"/>
</dbReference>
<proteinExistence type="inferred from homology"/>
<dbReference type="SUPFAM" id="SSF52540">
    <property type="entry name" value="P-loop containing nucleoside triphosphate hydrolases"/>
    <property type="match status" value="1"/>
</dbReference>
<dbReference type="SMART" id="SM00382">
    <property type="entry name" value="AAA"/>
    <property type="match status" value="1"/>
</dbReference>
<dbReference type="AlphaFoldDB" id="K0AZ59"/>
<dbReference type="PROSITE" id="PS50901">
    <property type="entry name" value="FTSK"/>
    <property type="match status" value="1"/>
</dbReference>
<dbReference type="Proteomes" id="UP000006094">
    <property type="component" value="Chromosome"/>
</dbReference>
<dbReference type="SMART" id="SM00843">
    <property type="entry name" value="Ftsk_gamma"/>
    <property type="match status" value="1"/>
</dbReference>
<evidence type="ECO:0000256" key="8">
    <source>
        <dbReference type="ARBA" id="ARBA00022840"/>
    </source>
</evidence>
<dbReference type="CDD" id="cd01127">
    <property type="entry name" value="TrwB_TraG_TraD_VirD4"/>
    <property type="match status" value="1"/>
</dbReference>
<feature type="transmembrane region" description="Helical" evidence="16">
    <location>
        <begin position="148"/>
        <end position="167"/>
    </location>
</feature>
<evidence type="ECO:0000313" key="18">
    <source>
        <dbReference type="EMBL" id="AFS78554.1"/>
    </source>
</evidence>
<evidence type="ECO:0000256" key="12">
    <source>
        <dbReference type="ARBA" id="ARBA00023306"/>
    </source>
</evidence>
<keyword evidence="11 16" id="KW-0472">Membrane</keyword>
<dbReference type="InterPro" id="IPR050206">
    <property type="entry name" value="FtsK/SpoIIIE/SftA"/>
</dbReference>
<dbReference type="RefSeq" id="WP_014967690.1">
    <property type="nucleotide sequence ID" value="NC_018664.1"/>
</dbReference>
<dbReference type="GO" id="GO:0003677">
    <property type="term" value="F:DNA binding"/>
    <property type="evidence" value="ECO:0007669"/>
    <property type="project" value="UniProtKB-KW"/>
</dbReference>
<dbReference type="Pfam" id="PF13491">
    <property type="entry name" value="FtsK_4TM"/>
    <property type="match status" value="1"/>
</dbReference>
<dbReference type="GO" id="GO:0005524">
    <property type="term" value="F:ATP binding"/>
    <property type="evidence" value="ECO:0007669"/>
    <property type="project" value="UniProtKB-UniRule"/>
</dbReference>
<dbReference type="Gene3D" id="3.40.50.300">
    <property type="entry name" value="P-loop containing nucleotide triphosphate hydrolases"/>
    <property type="match status" value="1"/>
</dbReference>
<feature type="transmembrane region" description="Helical" evidence="16">
    <location>
        <begin position="83"/>
        <end position="102"/>
    </location>
</feature>
<evidence type="ECO:0000256" key="9">
    <source>
        <dbReference type="ARBA" id="ARBA00022989"/>
    </source>
</evidence>
<feature type="transmembrane region" description="Helical" evidence="16">
    <location>
        <begin position="122"/>
        <end position="141"/>
    </location>
</feature>
<gene>
    <name evidence="18" type="primary">ftsK</name>
    <name evidence="18" type="ordered locus">Curi_c15450</name>
</gene>
<dbReference type="HOGENOM" id="CLU_001981_9_2_9"/>
<evidence type="ECO:0000256" key="3">
    <source>
        <dbReference type="ARBA" id="ARBA00022475"/>
    </source>
</evidence>
<dbReference type="InterPro" id="IPR025199">
    <property type="entry name" value="FtsK_4TM"/>
</dbReference>
<organism evidence="18 19">
    <name type="scientific">Gottschalkia acidurici (strain ATCC 7906 / DSM 604 / BCRC 14475 / CIP 104303 / KCTC 5404 / NCIMB 10678 / 9a)</name>
    <name type="common">Clostridium acidurici</name>
    <dbReference type="NCBI Taxonomy" id="1128398"/>
    <lineage>
        <taxon>Bacteria</taxon>
        <taxon>Bacillati</taxon>
        <taxon>Bacillota</taxon>
        <taxon>Tissierellia</taxon>
        <taxon>Tissierellales</taxon>
        <taxon>Gottschalkiaceae</taxon>
        <taxon>Gottschalkia</taxon>
    </lineage>
</organism>
<keyword evidence="9 16" id="KW-1133">Transmembrane helix</keyword>
<evidence type="ECO:0000256" key="16">
    <source>
        <dbReference type="SAM" id="Phobius"/>
    </source>
</evidence>
<keyword evidence="10" id="KW-0238">DNA-binding</keyword>
<evidence type="ECO:0000256" key="10">
    <source>
        <dbReference type="ARBA" id="ARBA00023125"/>
    </source>
</evidence>
<dbReference type="InterPro" id="IPR002543">
    <property type="entry name" value="FtsK_dom"/>
</dbReference>
<comment type="subcellular location">
    <subcellularLocation>
        <location evidence="1">Cell membrane</location>
        <topology evidence="1">Multi-pass membrane protein</topology>
    </subcellularLocation>
</comment>
<evidence type="ECO:0000256" key="7">
    <source>
        <dbReference type="ARBA" id="ARBA00022829"/>
    </source>
</evidence>
<dbReference type="InterPro" id="IPR036388">
    <property type="entry name" value="WH-like_DNA-bd_sf"/>
</dbReference>
<dbReference type="GO" id="GO:0005886">
    <property type="term" value="C:plasma membrane"/>
    <property type="evidence" value="ECO:0007669"/>
    <property type="project" value="UniProtKB-SubCell"/>
</dbReference>
<dbReference type="Pfam" id="PF09397">
    <property type="entry name" value="FtsK_gamma"/>
    <property type="match status" value="1"/>
</dbReference>
<dbReference type="PANTHER" id="PTHR22683:SF41">
    <property type="entry name" value="DNA TRANSLOCASE FTSK"/>
    <property type="match status" value="1"/>
</dbReference>
<dbReference type="Pfam" id="PF17854">
    <property type="entry name" value="FtsK_alpha"/>
    <property type="match status" value="1"/>
</dbReference>
<keyword evidence="6 15" id="KW-0547">Nucleotide-binding</keyword>
<reference evidence="18 19" key="1">
    <citation type="journal article" date="2012" name="PLoS ONE">
        <title>The purine-utilizing bacterium Clostridium acidurici 9a: a genome-guided metabolic reconsideration.</title>
        <authorList>
            <person name="Hartwich K."/>
            <person name="Poehlein A."/>
            <person name="Daniel R."/>
        </authorList>
    </citation>
    <scope>NUCLEOTIDE SEQUENCE [LARGE SCALE GENOMIC DNA]</scope>
    <source>
        <strain evidence="19">ATCC 7906 / DSM 604 / BCRC 14475 / CIP 104303 / KCTC 5404 / NCIMB 10678 / 9a</strain>
    </source>
</reference>
<feature type="binding site" evidence="15">
    <location>
        <begin position="454"/>
        <end position="461"/>
    </location>
    <ligand>
        <name>ATP</name>
        <dbReference type="ChEBI" id="CHEBI:30616"/>
    </ligand>
</feature>
<evidence type="ECO:0000256" key="13">
    <source>
        <dbReference type="ARBA" id="ARBA00024986"/>
    </source>
</evidence>
<keyword evidence="19" id="KW-1185">Reference proteome</keyword>
<dbReference type="InterPro" id="IPR036390">
    <property type="entry name" value="WH_DNA-bd_sf"/>
</dbReference>
<keyword evidence="5 16" id="KW-0812">Transmembrane</keyword>
<dbReference type="PATRIC" id="fig|1128398.3.peg.1581"/>
<keyword evidence="7" id="KW-0159">Chromosome partition</keyword>
<evidence type="ECO:0000256" key="5">
    <source>
        <dbReference type="ARBA" id="ARBA00022692"/>
    </source>
</evidence>
<evidence type="ECO:0000256" key="2">
    <source>
        <dbReference type="ARBA" id="ARBA00006474"/>
    </source>
</evidence>
<dbReference type="PANTHER" id="PTHR22683">
    <property type="entry name" value="SPORULATION PROTEIN RELATED"/>
    <property type="match status" value="1"/>
</dbReference>
<comment type="similarity">
    <text evidence="2">Belongs to the FtsK/SpoIIIE/SftA family.</text>
</comment>
<evidence type="ECO:0000256" key="6">
    <source>
        <dbReference type="ARBA" id="ARBA00022741"/>
    </source>
</evidence>